<dbReference type="EMBL" id="JANBVB010001884">
    <property type="protein sequence ID" value="KAJ2889347.1"/>
    <property type="molecule type" value="Genomic_DNA"/>
</dbReference>
<name>A0ACC1LWW5_9FUNG</name>
<keyword evidence="2" id="KW-1185">Reference proteome</keyword>
<evidence type="ECO:0000313" key="2">
    <source>
        <dbReference type="Proteomes" id="UP001139981"/>
    </source>
</evidence>
<reference evidence="1" key="1">
    <citation type="submission" date="2022-07" db="EMBL/GenBank/DDBJ databases">
        <title>Phylogenomic reconstructions and comparative analyses of Kickxellomycotina fungi.</title>
        <authorList>
            <person name="Reynolds N.K."/>
            <person name="Stajich J.E."/>
            <person name="Barry K."/>
            <person name="Grigoriev I.V."/>
            <person name="Crous P."/>
            <person name="Smith M.E."/>
        </authorList>
    </citation>
    <scope>NUCLEOTIDE SEQUENCE</scope>
    <source>
        <strain evidence="1">CBS 190363</strain>
    </source>
</reference>
<accession>A0ACC1LWW5</accession>
<sequence length="209" mass="22750">MDKSLAVVEKVSKGIVRVLGLNPGPFTLQGTNTYIVGTGLRRILVDTGDGLQPEYYPLLKQCLDNSRIGQILLTHWHGDHIGGVNRLLAMPDIVSGDCTVHKRFDKDTDEQPEVKRMLAGAVEHGRLRDIVDSQEFAADGGLLLRAVFTPGHTSDHCAFTVTGNGGGLMLLTGDHILGQGTTIVHELRSYMKSLDRVLQIRPTALLPAH</sequence>
<comment type="caution">
    <text evidence="1">The sequence shown here is derived from an EMBL/GenBank/DDBJ whole genome shotgun (WGS) entry which is preliminary data.</text>
</comment>
<evidence type="ECO:0000313" key="1">
    <source>
        <dbReference type="EMBL" id="KAJ2889347.1"/>
    </source>
</evidence>
<organism evidence="1 2">
    <name type="scientific">Coemansia aciculifera</name>
    <dbReference type="NCBI Taxonomy" id="417176"/>
    <lineage>
        <taxon>Eukaryota</taxon>
        <taxon>Fungi</taxon>
        <taxon>Fungi incertae sedis</taxon>
        <taxon>Zoopagomycota</taxon>
        <taxon>Kickxellomycotina</taxon>
        <taxon>Kickxellomycetes</taxon>
        <taxon>Kickxellales</taxon>
        <taxon>Kickxellaceae</taxon>
        <taxon>Coemansia</taxon>
    </lineage>
</organism>
<gene>
    <name evidence="1" type="primary">LACTB2</name>
    <name evidence="1" type="ORF">IWW38_004769</name>
</gene>
<proteinExistence type="predicted"/>
<dbReference type="Proteomes" id="UP001139981">
    <property type="component" value="Unassembled WGS sequence"/>
</dbReference>
<feature type="non-terminal residue" evidence="1">
    <location>
        <position position="209"/>
    </location>
</feature>
<protein>
    <submittedName>
        <fullName evidence="1">Beta-lactamase-like protein 2</fullName>
    </submittedName>
</protein>